<name>A0A8X6UTV3_TRICX</name>
<dbReference type="Pfam" id="PF00665">
    <property type="entry name" value="rve"/>
    <property type="match status" value="1"/>
</dbReference>
<dbReference type="GO" id="GO:0003676">
    <property type="term" value="F:nucleic acid binding"/>
    <property type="evidence" value="ECO:0007669"/>
    <property type="project" value="InterPro"/>
</dbReference>
<keyword evidence="5" id="KW-0378">Hydrolase</keyword>
<dbReference type="InterPro" id="IPR050951">
    <property type="entry name" value="Retrovirus_Pol_polyprotein"/>
</dbReference>
<dbReference type="Gene3D" id="3.30.70.270">
    <property type="match status" value="2"/>
</dbReference>
<keyword evidence="6" id="KW-0695">RNA-directed DNA polymerase</keyword>
<sequence length="604" mass="70113">MDDLVIPAKDEKEGLEKLREVLEVASKYGLEMKFKKCQFLRRKVEFLGHVVENGTIHPSIAKTIAVKKFPVPTTVKQVQSFLGLTGYFRKFIPAYSQIAKPLSDLTRKDNSFMFEQPQMEAIEKLKKLLTESPVLSIFQQGRTTELHTDTSQQGYGAILLQEAEDGKLHPVQYMSQKTTPAEEKYSSYELEVLAVVNALKKFRTYLLGNHFKIITDCSAFQKTMDKKDLVTRVARWTLLLEEYDYEIVHRSGQRMQHVDALSRYPVTIITSDTLTARLQRAQQEDENIQNLKSLIGTNNATDFFIKNEILYKYVDGRELIAAPRDMQTELIKLAHEKGHFSSAKTEEIILLDLCRLPTKRYQHILTIIDAFTKFTWLYPVKSTTLEDALDKLKLQQKTFGSPKRIITDKGCPFNSKGFDDYCTEEKIQNLQITTGVPRGNGQVERIHRTLIPVLTKLSIDDPTKWYKFVDRLQRILNSTSNRSTKWSRFELLTGVTMRNKEDLYLRNLLMEEMVEELQEQRNQLRQDAKRNIQKIQAENKRTYDRKRKKAPGYQKGDLVAIQRTQFGSGLKLRPKFLGPYKVIEVKPRDRYNLERVGNHEKVLN</sequence>
<dbReference type="SUPFAM" id="SSF53098">
    <property type="entry name" value="Ribonuclease H-like"/>
    <property type="match status" value="1"/>
</dbReference>
<dbReference type="Gene3D" id="3.30.420.10">
    <property type="entry name" value="Ribonuclease H-like superfamily/Ribonuclease H"/>
    <property type="match status" value="1"/>
</dbReference>
<keyword evidence="11" id="KW-1185">Reference proteome</keyword>
<evidence type="ECO:0000256" key="4">
    <source>
        <dbReference type="ARBA" id="ARBA00022759"/>
    </source>
</evidence>
<dbReference type="EMBL" id="BMAU01021147">
    <property type="protein sequence ID" value="GFX92386.1"/>
    <property type="molecule type" value="Genomic_DNA"/>
</dbReference>
<feature type="domain" description="Integrase catalytic" evidence="9">
    <location>
        <begin position="340"/>
        <end position="496"/>
    </location>
</feature>
<accession>A0A8X6UTV3</accession>
<dbReference type="Gene3D" id="3.10.20.370">
    <property type="match status" value="1"/>
</dbReference>
<evidence type="ECO:0000256" key="2">
    <source>
        <dbReference type="ARBA" id="ARBA00022695"/>
    </source>
</evidence>
<dbReference type="GO" id="GO:0003964">
    <property type="term" value="F:RNA-directed DNA polymerase activity"/>
    <property type="evidence" value="ECO:0007669"/>
    <property type="project" value="UniProtKB-KW"/>
</dbReference>
<dbReference type="PROSITE" id="PS50878">
    <property type="entry name" value="RT_POL"/>
    <property type="match status" value="1"/>
</dbReference>
<dbReference type="Pfam" id="PF00078">
    <property type="entry name" value="RVT_1"/>
    <property type="match status" value="1"/>
</dbReference>
<dbReference type="FunFam" id="3.30.70.270:FF:000026">
    <property type="entry name" value="Transposon Ty3-G Gag-Pol polyprotein"/>
    <property type="match status" value="1"/>
</dbReference>
<evidence type="ECO:0000259" key="8">
    <source>
        <dbReference type="PROSITE" id="PS50878"/>
    </source>
</evidence>
<dbReference type="PANTHER" id="PTHR37984">
    <property type="entry name" value="PROTEIN CBG26694"/>
    <property type="match status" value="1"/>
</dbReference>
<keyword evidence="4" id="KW-0255">Endonuclease</keyword>
<keyword evidence="3" id="KW-0540">Nuclease</keyword>
<dbReference type="InterPro" id="IPR000477">
    <property type="entry name" value="RT_dom"/>
</dbReference>
<proteinExistence type="predicted"/>
<dbReference type="SUPFAM" id="SSF56672">
    <property type="entry name" value="DNA/RNA polymerases"/>
    <property type="match status" value="1"/>
</dbReference>
<evidence type="ECO:0000256" key="1">
    <source>
        <dbReference type="ARBA" id="ARBA00022679"/>
    </source>
</evidence>
<reference evidence="10" key="1">
    <citation type="submission" date="2020-08" db="EMBL/GenBank/DDBJ databases">
        <title>Multicomponent nature underlies the extraordinary mechanical properties of spider dragline silk.</title>
        <authorList>
            <person name="Kono N."/>
            <person name="Nakamura H."/>
            <person name="Mori M."/>
            <person name="Yoshida Y."/>
            <person name="Ohtoshi R."/>
            <person name="Malay A.D."/>
            <person name="Moran D.A.P."/>
            <person name="Tomita M."/>
            <person name="Numata K."/>
            <person name="Arakawa K."/>
        </authorList>
    </citation>
    <scope>NUCLEOTIDE SEQUENCE</scope>
</reference>
<protein>
    <submittedName>
        <fullName evidence="10">Transposon Tf2-9 polyprotein</fullName>
    </submittedName>
</protein>
<keyword evidence="1" id="KW-0808">Transferase</keyword>
<dbReference type="PROSITE" id="PS50994">
    <property type="entry name" value="INTEGRASE"/>
    <property type="match status" value="1"/>
</dbReference>
<evidence type="ECO:0000256" key="3">
    <source>
        <dbReference type="ARBA" id="ARBA00022722"/>
    </source>
</evidence>
<dbReference type="CDD" id="cd09274">
    <property type="entry name" value="RNase_HI_RT_Ty3"/>
    <property type="match status" value="1"/>
</dbReference>
<dbReference type="FunFam" id="3.10.20.370:FF:000001">
    <property type="entry name" value="Retrovirus-related Pol polyprotein from transposon 17.6-like protein"/>
    <property type="match status" value="1"/>
</dbReference>
<dbReference type="InterPro" id="IPR012337">
    <property type="entry name" value="RNaseH-like_sf"/>
</dbReference>
<dbReference type="InterPro" id="IPR043128">
    <property type="entry name" value="Rev_trsase/Diguanyl_cyclase"/>
</dbReference>
<dbReference type="PANTHER" id="PTHR37984:SF5">
    <property type="entry name" value="PROTEIN NYNRIN-LIKE"/>
    <property type="match status" value="1"/>
</dbReference>
<dbReference type="GO" id="GO:0016787">
    <property type="term" value="F:hydrolase activity"/>
    <property type="evidence" value="ECO:0007669"/>
    <property type="project" value="UniProtKB-KW"/>
</dbReference>
<evidence type="ECO:0000256" key="6">
    <source>
        <dbReference type="ARBA" id="ARBA00022918"/>
    </source>
</evidence>
<evidence type="ECO:0000313" key="11">
    <source>
        <dbReference type="Proteomes" id="UP000887159"/>
    </source>
</evidence>
<dbReference type="InterPro" id="IPR043502">
    <property type="entry name" value="DNA/RNA_pol_sf"/>
</dbReference>
<dbReference type="AlphaFoldDB" id="A0A8X6UTV3"/>
<dbReference type="InterPro" id="IPR001584">
    <property type="entry name" value="Integrase_cat-core"/>
</dbReference>
<feature type="coiled-coil region" evidence="7">
    <location>
        <begin position="500"/>
        <end position="545"/>
    </location>
</feature>
<dbReference type="GO" id="GO:0004519">
    <property type="term" value="F:endonuclease activity"/>
    <property type="evidence" value="ECO:0007669"/>
    <property type="project" value="UniProtKB-KW"/>
</dbReference>
<comment type="caution">
    <text evidence="10">The sequence shown here is derived from an EMBL/GenBank/DDBJ whole genome shotgun (WGS) entry which is preliminary data.</text>
</comment>
<organism evidence="10 11">
    <name type="scientific">Trichonephila clavipes</name>
    <name type="common">Golden silk orbweaver</name>
    <name type="synonym">Nephila clavipes</name>
    <dbReference type="NCBI Taxonomy" id="2585209"/>
    <lineage>
        <taxon>Eukaryota</taxon>
        <taxon>Metazoa</taxon>
        <taxon>Ecdysozoa</taxon>
        <taxon>Arthropoda</taxon>
        <taxon>Chelicerata</taxon>
        <taxon>Arachnida</taxon>
        <taxon>Araneae</taxon>
        <taxon>Araneomorphae</taxon>
        <taxon>Entelegynae</taxon>
        <taxon>Araneoidea</taxon>
        <taxon>Nephilidae</taxon>
        <taxon>Trichonephila</taxon>
    </lineage>
</organism>
<evidence type="ECO:0000256" key="5">
    <source>
        <dbReference type="ARBA" id="ARBA00022801"/>
    </source>
</evidence>
<keyword evidence="2" id="KW-0548">Nucleotidyltransferase</keyword>
<dbReference type="GO" id="GO:0015074">
    <property type="term" value="P:DNA integration"/>
    <property type="evidence" value="ECO:0007669"/>
    <property type="project" value="InterPro"/>
</dbReference>
<dbReference type="InterPro" id="IPR036397">
    <property type="entry name" value="RNaseH_sf"/>
</dbReference>
<dbReference type="Gene3D" id="1.10.340.70">
    <property type="match status" value="1"/>
</dbReference>
<dbReference type="Proteomes" id="UP000887159">
    <property type="component" value="Unassembled WGS sequence"/>
</dbReference>
<keyword evidence="7" id="KW-0175">Coiled coil</keyword>
<evidence type="ECO:0000313" key="10">
    <source>
        <dbReference type="EMBL" id="GFX92386.1"/>
    </source>
</evidence>
<dbReference type="GO" id="GO:0042575">
    <property type="term" value="C:DNA polymerase complex"/>
    <property type="evidence" value="ECO:0007669"/>
    <property type="project" value="UniProtKB-ARBA"/>
</dbReference>
<feature type="domain" description="Reverse transcriptase" evidence="8">
    <location>
        <begin position="1"/>
        <end position="51"/>
    </location>
</feature>
<dbReference type="InterPro" id="IPR041373">
    <property type="entry name" value="RT_RNaseH"/>
</dbReference>
<evidence type="ECO:0000259" key="9">
    <source>
        <dbReference type="PROSITE" id="PS50994"/>
    </source>
</evidence>
<evidence type="ECO:0000256" key="7">
    <source>
        <dbReference type="SAM" id="Coils"/>
    </source>
</evidence>
<dbReference type="Pfam" id="PF17917">
    <property type="entry name" value="RT_RNaseH"/>
    <property type="match status" value="1"/>
</dbReference>
<gene>
    <name evidence="10" type="primary">Tf2-9</name>
    <name evidence="10" type="ORF">TNCV_1706621</name>
</gene>